<dbReference type="Gene3D" id="1.10.10.2360">
    <property type="match status" value="1"/>
</dbReference>
<name>A0A5N6MYL0_9ASTR</name>
<evidence type="ECO:0000256" key="1">
    <source>
        <dbReference type="SAM" id="MobiDB-lite"/>
    </source>
</evidence>
<dbReference type="PANTHER" id="PTHR23198">
    <property type="entry name" value="NUCLEOPORIN"/>
    <property type="match status" value="1"/>
</dbReference>
<dbReference type="EMBL" id="SZYD01000014">
    <property type="protein sequence ID" value="KAD4178472.1"/>
    <property type="molecule type" value="Genomic_DNA"/>
</dbReference>
<accession>A0A5N6MYL0</accession>
<dbReference type="Proteomes" id="UP000326396">
    <property type="component" value="Linkage Group LG4"/>
</dbReference>
<dbReference type="GO" id="GO:0003723">
    <property type="term" value="F:RNA binding"/>
    <property type="evidence" value="ECO:0007669"/>
    <property type="project" value="TreeGrafter"/>
</dbReference>
<feature type="region of interest" description="Disordered" evidence="1">
    <location>
        <begin position="160"/>
        <end position="181"/>
    </location>
</feature>
<keyword evidence="3" id="KW-1185">Reference proteome</keyword>
<evidence type="ECO:0000313" key="3">
    <source>
        <dbReference type="Proteomes" id="UP000326396"/>
    </source>
</evidence>
<dbReference type="PANTHER" id="PTHR23198:SF6">
    <property type="entry name" value="NUCLEAR PORE COMPLEX PROTEIN NUP98-NUP96"/>
    <property type="match status" value="1"/>
</dbReference>
<dbReference type="GO" id="GO:0017056">
    <property type="term" value="F:structural constituent of nuclear pore"/>
    <property type="evidence" value="ECO:0007669"/>
    <property type="project" value="TreeGrafter"/>
</dbReference>
<dbReference type="AlphaFoldDB" id="A0A5N6MYL0"/>
<gene>
    <name evidence="2" type="ORF">E3N88_27063</name>
</gene>
<feature type="region of interest" description="Disordered" evidence="1">
    <location>
        <begin position="113"/>
        <end position="140"/>
    </location>
</feature>
<protein>
    <submittedName>
        <fullName evidence="2">Uncharacterized protein</fullName>
    </submittedName>
</protein>
<dbReference type="GO" id="GO:0000973">
    <property type="term" value="P:post-transcriptional tethering of RNA polymerase II gene DNA at nuclear periphery"/>
    <property type="evidence" value="ECO:0007669"/>
    <property type="project" value="TreeGrafter"/>
</dbReference>
<dbReference type="GO" id="GO:0044614">
    <property type="term" value="C:nuclear pore cytoplasmic filaments"/>
    <property type="evidence" value="ECO:0007669"/>
    <property type="project" value="TreeGrafter"/>
</dbReference>
<sequence length="411" mass="42623">MTKDNDTVYGWGEGQAKENIKSIANDDQIEIAFKDQVQQIKKTNSPNNIPFAALPSGCTSAAVFTQASSPGFGASSAPAFGSSMPAFVASSSPDFGASVCGWKPACGNFGSTTQSSSIGSSFQQSQPASGSNGSSPLGSSSQPAFASLWTSAIGTSSTPAFDATSTPAFGGQTTTPWRDNASDKQVVSISAMGGLNHAAQSSGGMGFDMNNTHQTNHPFASSPAANPFSSTTSTNPFVPKNSTFGTESSTPLGSSPFGSTPTTSSYLFGAPSSSPIGSSIPIYGTQAQGITSAVGTGLNFEKLESISAMPAYKEKSHEELKWEYCQLRNKGDNHCDLAYTNTQQTNPFASSSAPVFWQSSANPFNLTISTNPFAQKTSTFGTLGSESSHPSLDSSPSTLILVFNFKTMHLT</sequence>
<dbReference type="GO" id="GO:0006606">
    <property type="term" value="P:protein import into nucleus"/>
    <property type="evidence" value="ECO:0007669"/>
    <property type="project" value="TreeGrafter"/>
</dbReference>
<feature type="compositionally biased region" description="Low complexity" evidence="1">
    <location>
        <begin position="248"/>
        <end position="257"/>
    </location>
</feature>
<comment type="caution">
    <text evidence="2">The sequence shown here is derived from an EMBL/GenBank/DDBJ whole genome shotgun (WGS) entry which is preliminary data.</text>
</comment>
<feature type="compositionally biased region" description="Low complexity" evidence="1">
    <location>
        <begin position="218"/>
        <end position="237"/>
    </location>
</feature>
<evidence type="ECO:0000313" key="2">
    <source>
        <dbReference type="EMBL" id="KAD4178472.1"/>
    </source>
</evidence>
<dbReference type="GO" id="GO:0006405">
    <property type="term" value="P:RNA export from nucleus"/>
    <property type="evidence" value="ECO:0007669"/>
    <property type="project" value="TreeGrafter"/>
</dbReference>
<proteinExistence type="predicted"/>
<dbReference type="GO" id="GO:0008139">
    <property type="term" value="F:nuclear localization sequence binding"/>
    <property type="evidence" value="ECO:0007669"/>
    <property type="project" value="TreeGrafter"/>
</dbReference>
<dbReference type="InterPro" id="IPR037665">
    <property type="entry name" value="Nucleoporin_S59-like"/>
</dbReference>
<feature type="region of interest" description="Disordered" evidence="1">
    <location>
        <begin position="202"/>
        <end position="257"/>
    </location>
</feature>
<reference evidence="2 3" key="1">
    <citation type="submission" date="2019-05" db="EMBL/GenBank/DDBJ databases">
        <title>Mikania micrantha, genome provides insights into the molecular mechanism of rapid growth.</title>
        <authorList>
            <person name="Liu B."/>
        </authorList>
    </citation>
    <scope>NUCLEOTIDE SEQUENCE [LARGE SCALE GENOMIC DNA]</scope>
    <source>
        <strain evidence="2">NLD-2019</strain>
        <tissue evidence="2">Leaf</tissue>
    </source>
</reference>
<organism evidence="2 3">
    <name type="scientific">Mikania micrantha</name>
    <name type="common">bitter vine</name>
    <dbReference type="NCBI Taxonomy" id="192012"/>
    <lineage>
        <taxon>Eukaryota</taxon>
        <taxon>Viridiplantae</taxon>
        <taxon>Streptophyta</taxon>
        <taxon>Embryophyta</taxon>
        <taxon>Tracheophyta</taxon>
        <taxon>Spermatophyta</taxon>
        <taxon>Magnoliopsida</taxon>
        <taxon>eudicotyledons</taxon>
        <taxon>Gunneridae</taxon>
        <taxon>Pentapetalae</taxon>
        <taxon>asterids</taxon>
        <taxon>campanulids</taxon>
        <taxon>Asterales</taxon>
        <taxon>Asteraceae</taxon>
        <taxon>Asteroideae</taxon>
        <taxon>Heliantheae alliance</taxon>
        <taxon>Eupatorieae</taxon>
        <taxon>Mikania</taxon>
    </lineage>
</organism>
<dbReference type="OrthoDB" id="1436699at2759"/>
<dbReference type="GO" id="GO:0034398">
    <property type="term" value="P:telomere tethering at nuclear periphery"/>
    <property type="evidence" value="ECO:0007669"/>
    <property type="project" value="TreeGrafter"/>
</dbReference>